<gene>
    <name evidence="1" type="ORF">F0475_03310</name>
</gene>
<proteinExistence type="predicted"/>
<dbReference type="Proteomes" id="UP000482295">
    <property type="component" value="Unassembled WGS sequence"/>
</dbReference>
<protein>
    <recommendedName>
        <fullName evidence="3">TerB family tellurite resistance protein</fullName>
    </recommendedName>
</protein>
<organism evidence="1 2">
    <name type="scientific">Prevotella vespertina</name>
    <dbReference type="NCBI Taxonomy" id="2608404"/>
    <lineage>
        <taxon>Bacteria</taxon>
        <taxon>Pseudomonadati</taxon>
        <taxon>Bacteroidota</taxon>
        <taxon>Bacteroidia</taxon>
        <taxon>Bacteroidales</taxon>
        <taxon>Prevotellaceae</taxon>
        <taxon>Prevotella</taxon>
    </lineage>
</organism>
<dbReference type="InterPro" id="IPR029024">
    <property type="entry name" value="TerB-like"/>
</dbReference>
<dbReference type="AlphaFoldDB" id="A0A7C9LUL9"/>
<evidence type="ECO:0000313" key="2">
    <source>
        <dbReference type="Proteomes" id="UP000482295"/>
    </source>
</evidence>
<evidence type="ECO:0000313" key="1">
    <source>
        <dbReference type="EMBL" id="MUL27355.1"/>
    </source>
</evidence>
<comment type="caution">
    <text evidence="1">The sequence shown here is derived from an EMBL/GenBank/DDBJ whole genome shotgun (WGS) entry which is preliminary data.</text>
</comment>
<dbReference type="RefSeq" id="WP_155715352.1">
    <property type="nucleotide sequence ID" value="NZ_VVIQ01000003.1"/>
</dbReference>
<dbReference type="Gene3D" id="1.10.3680.10">
    <property type="entry name" value="TerB-like"/>
    <property type="match status" value="1"/>
</dbReference>
<sequence>MQQFNYQQKIAMMRILLDVIHADGKIDAREMFYFNELKKELEVPDDSQKDVEEKNSLLALVQIKLFDDEQKEFFSKLMSNMIVVDEDVNVNEVAIYDVVKEFAKISQKFQGKID</sequence>
<reference evidence="1 2" key="1">
    <citation type="submission" date="2019-09" db="EMBL/GenBank/DDBJ databases">
        <title>Prevotella A2879 sp. nov., isolated from an abscess of a patient.</title>
        <authorList>
            <person name="Buhl M."/>
            <person name="Oberhettinger P."/>
        </authorList>
    </citation>
    <scope>NUCLEOTIDE SEQUENCE [LARGE SCALE GENOMIC DNA]</scope>
    <source>
        <strain evidence="1 2">A2879</strain>
    </source>
</reference>
<name>A0A7C9LUL9_9BACT</name>
<keyword evidence="2" id="KW-1185">Reference proteome</keyword>
<dbReference type="SUPFAM" id="SSF158682">
    <property type="entry name" value="TerB-like"/>
    <property type="match status" value="1"/>
</dbReference>
<evidence type="ECO:0008006" key="3">
    <source>
        <dbReference type="Google" id="ProtNLM"/>
    </source>
</evidence>
<dbReference type="EMBL" id="VVIQ01000003">
    <property type="protein sequence ID" value="MUL27355.1"/>
    <property type="molecule type" value="Genomic_DNA"/>
</dbReference>
<accession>A0A7C9LUL9</accession>